<evidence type="ECO:0000256" key="1">
    <source>
        <dbReference type="SAM" id="MobiDB-lite"/>
    </source>
</evidence>
<feature type="region of interest" description="Disordered" evidence="1">
    <location>
        <begin position="77"/>
        <end position="114"/>
    </location>
</feature>
<evidence type="ECO:0000313" key="2">
    <source>
        <dbReference type="EMBL" id="PFG88823.1"/>
    </source>
</evidence>
<sequence length="272" mass="29455">MSYEKQTWNKYDELKTEEENIENGAVVTDNRMNHIENGIGDNNTNLASHLANTNNPHKVTAAQVGLDKVDNVKQASKAEFDSHTSDASNPHKVTASQVGSYSKSESDDKLATQKQAMDSHVNNKANPHAVTASQVGAYSKQEIDTKLSKAVMADDSGKVIIKDLVASSITLPNDTNGWITLQNLHYKKKNGLVSFWFDFTTTASGTAIVGTFPDGFIPPNDVMFVIVNWTTTTASSKVLQLTGLNSSINTGLVGILNAAANTRYTGHFTFSV</sequence>
<accession>A0AAP8E0S6</accession>
<feature type="compositionally biased region" description="Polar residues" evidence="1">
    <location>
        <begin position="94"/>
        <end position="103"/>
    </location>
</feature>
<dbReference type="RefSeq" id="WP_098393396.1">
    <property type="nucleotide sequence ID" value="NZ_JAOWLS010000003.1"/>
</dbReference>
<comment type="caution">
    <text evidence="2">The sequence shown here is derived from an EMBL/GenBank/DDBJ whole genome shotgun (WGS) entry which is preliminary data.</text>
</comment>
<name>A0AAP8E0S6_9LACT</name>
<proteinExistence type="predicted"/>
<gene>
    <name evidence="2" type="ORF">BW154_04840</name>
</gene>
<protein>
    <submittedName>
        <fullName evidence="2">Uncharacterized protein</fullName>
    </submittedName>
</protein>
<reference evidence="2" key="1">
    <citation type="submission" date="2017-01" db="EMBL/GenBank/DDBJ databases">
        <authorList>
            <person name="Lo R."/>
        </authorList>
    </citation>
    <scope>NUCLEOTIDE SEQUENCE</scope>
    <source>
        <strain evidence="2">537</strain>
    </source>
</reference>
<reference evidence="2" key="2">
    <citation type="journal article" date="2018" name="Food Control">
        <title>Characterization of Lactococcus lactis isolates from herbs, fruits and vegetables for use as biopreservatives against Listeria monocytogenes in cheese.</title>
        <authorList>
            <person name="Ho V."/>
            <person name="Lo R."/>
            <person name="Bansal N."/>
            <person name="Turner M.S."/>
        </authorList>
    </citation>
    <scope>NUCLEOTIDE SEQUENCE</scope>
    <source>
        <strain evidence="2">537</strain>
    </source>
</reference>
<dbReference type="Proteomes" id="UP000225275">
    <property type="component" value="Unassembled WGS sequence"/>
</dbReference>
<dbReference type="AlphaFoldDB" id="A0AAP8E0S6"/>
<dbReference type="EMBL" id="MTJS01000002">
    <property type="protein sequence ID" value="PFG88823.1"/>
    <property type="molecule type" value="Genomic_DNA"/>
</dbReference>
<organism evidence="2 3">
    <name type="scientific">Lactococcus lactis</name>
    <dbReference type="NCBI Taxonomy" id="1358"/>
    <lineage>
        <taxon>Bacteria</taxon>
        <taxon>Bacillati</taxon>
        <taxon>Bacillota</taxon>
        <taxon>Bacilli</taxon>
        <taxon>Lactobacillales</taxon>
        <taxon>Streptococcaceae</taxon>
        <taxon>Lactococcus</taxon>
    </lineage>
</organism>
<evidence type="ECO:0000313" key="3">
    <source>
        <dbReference type="Proteomes" id="UP000225275"/>
    </source>
</evidence>